<proteinExistence type="inferred from homology"/>
<dbReference type="AlphaFoldDB" id="A0AAX1WV96"/>
<protein>
    <submittedName>
        <fullName evidence="8">Integrase</fullName>
    </submittedName>
</protein>
<dbReference type="PROSITE" id="PS51898">
    <property type="entry name" value="TYR_RECOMBINASE"/>
    <property type="match status" value="1"/>
</dbReference>
<evidence type="ECO:0000259" key="6">
    <source>
        <dbReference type="PROSITE" id="PS51898"/>
    </source>
</evidence>
<reference evidence="8 9" key="1">
    <citation type="submission" date="2018-11" db="EMBL/GenBank/DDBJ databases">
        <title>Genomic Encyclopedia of Type Strains, Phase IV (KMG-IV): sequencing the most valuable type-strain genomes for metagenomic binning, comparative biology and taxonomic classification.</title>
        <authorList>
            <person name="Goeker M."/>
        </authorList>
    </citation>
    <scope>NUCLEOTIDE SEQUENCE [LARGE SCALE GENOMIC DNA]</scope>
    <source>
        <strain evidence="8 9">DSM 15985</strain>
    </source>
</reference>
<dbReference type="InterPro" id="IPR011010">
    <property type="entry name" value="DNA_brk_join_enz"/>
</dbReference>
<dbReference type="GO" id="GO:0003677">
    <property type="term" value="F:DNA binding"/>
    <property type="evidence" value="ECO:0007669"/>
    <property type="project" value="UniProtKB-UniRule"/>
</dbReference>
<dbReference type="SUPFAM" id="SSF56349">
    <property type="entry name" value="DNA breaking-rejoining enzymes"/>
    <property type="match status" value="1"/>
</dbReference>
<dbReference type="RefSeq" id="WP_123675661.1">
    <property type="nucleotide sequence ID" value="NZ_RJVL01000003.1"/>
</dbReference>
<keyword evidence="4" id="KW-0233">DNA recombination</keyword>
<evidence type="ECO:0000313" key="8">
    <source>
        <dbReference type="EMBL" id="ROR47984.1"/>
    </source>
</evidence>
<evidence type="ECO:0000256" key="3">
    <source>
        <dbReference type="ARBA" id="ARBA00023125"/>
    </source>
</evidence>
<comment type="caution">
    <text evidence="8">The sequence shown here is derived from an EMBL/GenBank/DDBJ whole genome shotgun (WGS) entry which is preliminary data.</text>
</comment>
<keyword evidence="9" id="KW-1185">Reference proteome</keyword>
<evidence type="ECO:0000256" key="1">
    <source>
        <dbReference type="ARBA" id="ARBA00008857"/>
    </source>
</evidence>
<keyword evidence="2" id="KW-0229">DNA integration</keyword>
<evidence type="ECO:0000259" key="7">
    <source>
        <dbReference type="PROSITE" id="PS51900"/>
    </source>
</evidence>
<dbReference type="PROSITE" id="PS51900">
    <property type="entry name" value="CB"/>
    <property type="match status" value="1"/>
</dbReference>
<dbReference type="PANTHER" id="PTHR30629">
    <property type="entry name" value="PROPHAGE INTEGRASE"/>
    <property type="match status" value="1"/>
</dbReference>
<dbReference type="InterPro" id="IPR038488">
    <property type="entry name" value="Integrase_DNA-bd_sf"/>
</dbReference>
<dbReference type="GO" id="GO:0015074">
    <property type="term" value="P:DNA integration"/>
    <property type="evidence" value="ECO:0007669"/>
    <property type="project" value="UniProtKB-KW"/>
</dbReference>
<dbReference type="Pfam" id="PF22022">
    <property type="entry name" value="Phage_int_M"/>
    <property type="match status" value="1"/>
</dbReference>
<dbReference type="CDD" id="cd00801">
    <property type="entry name" value="INT_P4_C"/>
    <property type="match status" value="1"/>
</dbReference>
<dbReference type="Pfam" id="PF13356">
    <property type="entry name" value="Arm-DNA-bind_3"/>
    <property type="match status" value="1"/>
</dbReference>
<dbReference type="InterPro" id="IPR002104">
    <property type="entry name" value="Integrase_catalytic"/>
</dbReference>
<dbReference type="Gene3D" id="3.30.160.390">
    <property type="entry name" value="Integrase, DNA-binding domain"/>
    <property type="match status" value="1"/>
</dbReference>
<dbReference type="InterPro" id="IPR013762">
    <property type="entry name" value="Integrase-like_cat_sf"/>
</dbReference>
<dbReference type="Pfam" id="PF00589">
    <property type="entry name" value="Phage_integrase"/>
    <property type="match status" value="1"/>
</dbReference>
<dbReference type="EMBL" id="RJVL01000003">
    <property type="protein sequence ID" value="ROR47984.1"/>
    <property type="molecule type" value="Genomic_DNA"/>
</dbReference>
<dbReference type="PANTHER" id="PTHR30629:SF2">
    <property type="entry name" value="PROPHAGE INTEGRASE INTS-RELATED"/>
    <property type="match status" value="1"/>
</dbReference>
<gene>
    <name evidence="8" type="ORF">EDC60_1489</name>
</gene>
<dbReference type="GO" id="GO:0006310">
    <property type="term" value="P:DNA recombination"/>
    <property type="evidence" value="ECO:0007669"/>
    <property type="project" value="UniProtKB-KW"/>
</dbReference>
<evidence type="ECO:0000313" key="9">
    <source>
        <dbReference type="Proteomes" id="UP000271868"/>
    </source>
</evidence>
<dbReference type="Gene3D" id="1.10.150.130">
    <property type="match status" value="1"/>
</dbReference>
<feature type="domain" description="Tyr recombinase" evidence="6">
    <location>
        <begin position="215"/>
        <end position="386"/>
    </location>
</feature>
<dbReference type="Proteomes" id="UP000271868">
    <property type="component" value="Unassembled WGS sequence"/>
</dbReference>
<dbReference type="InterPro" id="IPR053876">
    <property type="entry name" value="Phage_int_M"/>
</dbReference>
<feature type="domain" description="Core-binding (CB)" evidence="7">
    <location>
        <begin position="103"/>
        <end position="184"/>
    </location>
</feature>
<evidence type="ECO:0000256" key="2">
    <source>
        <dbReference type="ARBA" id="ARBA00022908"/>
    </source>
</evidence>
<name>A0AAX1WV96_9BURK</name>
<dbReference type="Gene3D" id="1.10.443.10">
    <property type="entry name" value="Intergrase catalytic core"/>
    <property type="match status" value="1"/>
</dbReference>
<organism evidence="8 9">
    <name type="scientific">Diaphorobacter nitroreducens</name>
    <dbReference type="NCBI Taxonomy" id="164759"/>
    <lineage>
        <taxon>Bacteria</taxon>
        <taxon>Pseudomonadati</taxon>
        <taxon>Pseudomonadota</taxon>
        <taxon>Betaproteobacteria</taxon>
        <taxon>Burkholderiales</taxon>
        <taxon>Comamonadaceae</taxon>
        <taxon>Diaphorobacter</taxon>
    </lineage>
</organism>
<comment type="similarity">
    <text evidence="1">Belongs to the 'phage' integrase family.</text>
</comment>
<keyword evidence="3 5" id="KW-0238">DNA-binding</keyword>
<dbReference type="InterPro" id="IPR050808">
    <property type="entry name" value="Phage_Integrase"/>
</dbReference>
<evidence type="ECO:0000256" key="4">
    <source>
        <dbReference type="ARBA" id="ARBA00023172"/>
    </source>
</evidence>
<evidence type="ECO:0000256" key="5">
    <source>
        <dbReference type="PROSITE-ProRule" id="PRU01248"/>
    </source>
</evidence>
<dbReference type="InterPro" id="IPR025166">
    <property type="entry name" value="Integrase_DNA_bind_dom"/>
</dbReference>
<sequence>MPKIAKQLSDRAVAAIKAEGRHPVGGVPGLHIRVTDTGHRGWVLRVKVGEARRDMGLGPYPEVGLAEAREKAREIHASLRNGIVPATPTKQRMEALVQQPVRKTFKQCAEAFMGDKSGEWKNPKHRQQWENTLEQYAFPHMGSLSVDAIDLPHVLACLEPIWRSKTETATRVRGRIESVLDWAAVRKYRSGDNPARWKGHLDKVLPSPKKVAETEHHRALPIDGMPAFMADLRQRDGIAARALEFAVLTAARSGEVRGATWGEIDLEAKVWTVPKERMKMGKEHRVPLPDAAIKLLEAMPRMEGTDLVFPGTKGQPLSDMSLTAVMRRMEVDAVPHGFRSTFRDWAGDRTNYPRDMAEAALAHKLENKVEEAYRRSDALEKRREMMQEWSKFILTPTTN</sequence>
<dbReference type="InterPro" id="IPR044068">
    <property type="entry name" value="CB"/>
</dbReference>
<dbReference type="InterPro" id="IPR010998">
    <property type="entry name" value="Integrase_recombinase_N"/>
</dbReference>
<accession>A0AAX1WV96</accession>